<dbReference type="Pfam" id="PF02537">
    <property type="entry name" value="CRCB"/>
    <property type="match status" value="1"/>
</dbReference>
<evidence type="ECO:0000313" key="9">
    <source>
        <dbReference type="EMBL" id="CAB4714890.1"/>
    </source>
</evidence>
<reference evidence="9" key="1">
    <citation type="submission" date="2020-05" db="EMBL/GenBank/DDBJ databases">
        <authorList>
            <person name="Chiriac C."/>
            <person name="Salcher M."/>
            <person name="Ghai R."/>
            <person name="Kavagutti S V."/>
        </authorList>
    </citation>
    <scope>NUCLEOTIDE SEQUENCE</scope>
</reference>
<comment type="subcellular location">
    <subcellularLocation>
        <location evidence="1">Cell membrane</location>
        <topology evidence="1">Multi-pass membrane protein</topology>
    </subcellularLocation>
</comment>
<evidence type="ECO:0000256" key="2">
    <source>
        <dbReference type="ARBA" id="ARBA00022475"/>
    </source>
</evidence>
<gene>
    <name evidence="9" type="ORF">UFOPK2683_00215</name>
</gene>
<evidence type="ECO:0000256" key="1">
    <source>
        <dbReference type="ARBA" id="ARBA00004651"/>
    </source>
</evidence>
<feature type="transmembrane region" description="Helical" evidence="8">
    <location>
        <begin position="62"/>
        <end position="78"/>
    </location>
</feature>
<evidence type="ECO:0000256" key="8">
    <source>
        <dbReference type="SAM" id="Phobius"/>
    </source>
</evidence>
<comment type="catalytic activity">
    <reaction evidence="7">
        <text>fluoride(in) = fluoride(out)</text>
        <dbReference type="Rhea" id="RHEA:76159"/>
        <dbReference type="ChEBI" id="CHEBI:17051"/>
    </reaction>
    <physiologicalReaction direction="left-to-right" evidence="7">
        <dbReference type="Rhea" id="RHEA:76160"/>
    </physiologicalReaction>
</comment>
<dbReference type="EMBL" id="CAEZYK010000006">
    <property type="protein sequence ID" value="CAB4714890.1"/>
    <property type="molecule type" value="Genomic_DNA"/>
</dbReference>
<keyword evidence="5 8" id="KW-0472">Membrane</keyword>
<evidence type="ECO:0000256" key="4">
    <source>
        <dbReference type="ARBA" id="ARBA00022989"/>
    </source>
</evidence>
<dbReference type="AlphaFoldDB" id="A0A6J6QT11"/>
<feature type="transmembrane region" description="Helical" evidence="8">
    <location>
        <begin position="34"/>
        <end position="55"/>
    </location>
</feature>
<organism evidence="9">
    <name type="scientific">freshwater metagenome</name>
    <dbReference type="NCBI Taxonomy" id="449393"/>
    <lineage>
        <taxon>unclassified sequences</taxon>
        <taxon>metagenomes</taxon>
        <taxon>ecological metagenomes</taxon>
    </lineage>
</organism>
<dbReference type="InterPro" id="IPR003691">
    <property type="entry name" value="FluC"/>
</dbReference>
<evidence type="ECO:0000256" key="3">
    <source>
        <dbReference type="ARBA" id="ARBA00022692"/>
    </source>
</evidence>
<accession>A0A6J6QT11</accession>
<comment type="similarity">
    <text evidence="6">Belongs to the fluoride channel Fluc/FEX (TC 1.A.43) family.</text>
</comment>
<keyword evidence="2" id="KW-1003">Cell membrane</keyword>
<evidence type="ECO:0000256" key="7">
    <source>
        <dbReference type="ARBA" id="ARBA00035585"/>
    </source>
</evidence>
<evidence type="ECO:0000256" key="6">
    <source>
        <dbReference type="ARBA" id="ARBA00035120"/>
    </source>
</evidence>
<dbReference type="GO" id="GO:0005886">
    <property type="term" value="C:plasma membrane"/>
    <property type="evidence" value="ECO:0007669"/>
    <property type="project" value="UniProtKB-SubCell"/>
</dbReference>
<protein>
    <submittedName>
        <fullName evidence="9">Unannotated protein</fullName>
    </submittedName>
</protein>
<evidence type="ECO:0000256" key="5">
    <source>
        <dbReference type="ARBA" id="ARBA00023136"/>
    </source>
</evidence>
<name>A0A6J6QT11_9ZZZZ</name>
<keyword evidence="4 8" id="KW-1133">Transmembrane helix</keyword>
<sequence>MIWAAVALAGALGSTLRLLTLEIGKRIAGGHSPWTAWVLNCSGCFALGVVLGLSIEQGLSPDVVAVIGSGLIGSYTIVSPLTYDSLVIGIQGSWSKAFIHSVGAILACITSASIGLLICGAL</sequence>
<feature type="transmembrane region" description="Helical" evidence="8">
    <location>
        <begin position="98"/>
        <end position="119"/>
    </location>
</feature>
<keyword evidence="3 8" id="KW-0812">Transmembrane</keyword>
<proteinExistence type="inferred from homology"/>